<proteinExistence type="inferred from homology"/>
<dbReference type="SUPFAM" id="SSF50978">
    <property type="entry name" value="WD40 repeat-like"/>
    <property type="match status" value="1"/>
</dbReference>
<protein>
    <submittedName>
        <fullName evidence="11">WD repeat-containing protein 12</fullName>
    </submittedName>
</protein>
<name>A0A7J6N306_PERCH</name>
<dbReference type="InterPro" id="IPR043129">
    <property type="entry name" value="ATPase_NBD"/>
</dbReference>
<dbReference type="InterPro" id="IPR015943">
    <property type="entry name" value="WD40/YVTN_repeat-like_dom_sf"/>
</dbReference>
<dbReference type="SUPFAM" id="SSF53067">
    <property type="entry name" value="Actin-like ATPase domain"/>
    <property type="match status" value="2"/>
</dbReference>
<accession>A0A7J6N306</accession>
<comment type="caution">
    <text evidence="11">The sequence shown here is derived from an EMBL/GenBank/DDBJ whole genome shotgun (WGS) entry which is preliminary data.</text>
</comment>
<evidence type="ECO:0000313" key="11">
    <source>
        <dbReference type="EMBL" id="KAF4678235.1"/>
    </source>
</evidence>
<feature type="domain" description="NLE" evidence="10">
    <location>
        <begin position="31"/>
        <end position="89"/>
    </location>
</feature>
<dbReference type="InterPro" id="IPR009721">
    <property type="entry name" value="O-acyltransferase_WSD1_C"/>
</dbReference>
<dbReference type="EMBL" id="JAAPAO010000002">
    <property type="protein sequence ID" value="KAF4678235.1"/>
    <property type="molecule type" value="Genomic_DNA"/>
</dbReference>
<feature type="domain" description="O-acyltransferase WSD1 C-terminal" evidence="9">
    <location>
        <begin position="1131"/>
        <end position="1267"/>
    </location>
</feature>
<dbReference type="Gene3D" id="2.130.10.10">
    <property type="entry name" value="YVTN repeat-like/Quinoprotein amine dehydrogenase"/>
    <property type="match status" value="2"/>
</dbReference>
<evidence type="ECO:0000256" key="8">
    <source>
        <dbReference type="SAM" id="MobiDB-lite"/>
    </source>
</evidence>
<dbReference type="AlphaFoldDB" id="A0A7J6N306"/>
<dbReference type="InterPro" id="IPR001680">
    <property type="entry name" value="WD40_rpt"/>
</dbReference>
<dbReference type="Pfam" id="PF00022">
    <property type="entry name" value="Actin"/>
    <property type="match status" value="1"/>
</dbReference>
<evidence type="ECO:0000256" key="6">
    <source>
        <dbReference type="PROSITE-ProRule" id="PRU00221"/>
    </source>
</evidence>
<dbReference type="InterPro" id="IPR036322">
    <property type="entry name" value="WD40_repeat_dom_sf"/>
</dbReference>
<dbReference type="Proteomes" id="UP000591131">
    <property type="component" value="Unassembled WGS sequence"/>
</dbReference>
<evidence type="ECO:0000256" key="4">
    <source>
        <dbReference type="ARBA" id="ARBA00023242"/>
    </source>
</evidence>
<sequence>MSSPSTDPSEIPTDLEQNEEPSVITQVEGVFTTKLPEQYHIPDDPIVLEGSLSRSGLSSMLNDLLSLDEPAVFDFIVNGQFLRTSLADFYSQNGLSSEVACKIEYVLAMPEPETSEVTQEEEWLSCVEIVGGADSRFYATGSMKGSWSLYAGEGHHKLFGQRDSDASVLSLAGLDDVIATGSRDGLVRFYSLADNKKSSKLMSSANNGIKGGIAAVTALTISSDGSIVVAGDAGGLLALYNVPSDSSRDITGPRAVFADHHMEDCGVTRLVKLDAETVMSSSLDNTLALWDILAVKRKAVLPCARAATALAVSNNKKVVCTGHDDGRVAYWDLRTAREELELIQQYRTHERLITGVSWNPSSAYLVATSSLDGTVRLYDSRSARLPLQRCDMPQDVAVTGCAWLDDKVILSSGSDGKYYRDMAREWDEDFECAFDETDVIVLDSGSGFTKAGFSGCEVPARVVPTIAFHDTIPRGDSFDANVGVSAHTNISSRASTANDQRVKLYGNDALEAFTSSNQAQPIRPVLRGEIVDKEDLEGLWSHILKKIVRGSKWGRDGEVSLEGFPVLLADCPSSSAVATASNQPLVGVGGNSFTRAWMAEVMFEKFRAPAVAVVNTAALSLFSTGVPTGLVIDIGEGVTHATPVFQGFAIPHATFRLDRAGMDVTEHLRHLISQRQPALAEKVGKISKPGGDYLIYTDMKERFCRVRMARHNGQEGNSQKTDMSPTTDSLLGSNAGHFELPDGSVVQIDGQSCTEAPEILFDTEDSLQTENDVIFNSRGGGSLTQLCQAVLHAVDPEIVPDLLDNIYVSGGSAMLPGIAQRLENDLNALGFSHDHKPVKVKLDSQRRSQSSPLFCKMTLMGKRFKVRRLGSLSEYVAAMGEEYPKTAWNVGGIIELEPSVVPVSRRELASTLKTHLVCKRTAFRSRLCCSEKARLGVEHHYWMEDLGEAFDPIDVITEVDGDSVYPTFSDRGSVTPVEAMLENCVQDSFDRSLPPWRVFMVHERLLEHGRVATRTTLVFKLHHVLGDGFSLMNALLDTTTCLDKNSHHPNQVRFCSAIPLDRVKLLCNSLHVTVNDFIIAIMAGASRRYLTSETKLPKAEIDRLDLELGFTANLRTGSKIFAKQRNYSIMFGIPLPVAEPHALDRIIAVQNATQRLKRSPLMIGAVLSYFALWACNWPLLRTLTITRLVGPKYKSGKSWSLSNVPGPRMQRVLCGRTVAALVGYMNNANGVVAVSYQNELRLSILTDKAHINADALRGYFEEEINSLLSLTPCNSPRD</sequence>
<dbReference type="InterPro" id="IPR012972">
    <property type="entry name" value="NLE"/>
</dbReference>
<dbReference type="PANTHER" id="PTHR11937">
    <property type="entry name" value="ACTIN"/>
    <property type="match status" value="1"/>
</dbReference>
<dbReference type="Gene3D" id="3.90.640.10">
    <property type="entry name" value="Actin, Chain A, domain 4"/>
    <property type="match status" value="1"/>
</dbReference>
<keyword evidence="4" id="KW-0539">Nucleus</keyword>
<evidence type="ECO:0000313" key="12">
    <source>
        <dbReference type="Proteomes" id="UP000591131"/>
    </source>
</evidence>
<evidence type="ECO:0000256" key="1">
    <source>
        <dbReference type="ARBA" id="ARBA00004123"/>
    </source>
</evidence>
<dbReference type="SMART" id="SM00268">
    <property type="entry name" value="ACTIN"/>
    <property type="match status" value="1"/>
</dbReference>
<gene>
    <name evidence="11" type="primary">WDR12</name>
    <name evidence="11" type="ORF">FOL47_003297</name>
</gene>
<evidence type="ECO:0000259" key="9">
    <source>
        <dbReference type="Pfam" id="PF06974"/>
    </source>
</evidence>
<comment type="subcellular location">
    <subcellularLocation>
        <location evidence="1">Nucleus</location>
    </subcellularLocation>
</comment>
<reference evidence="11 12" key="1">
    <citation type="submission" date="2020-04" db="EMBL/GenBank/DDBJ databases">
        <title>Perkinsus chesapeaki whole genome sequence.</title>
        <authorList>
            <person name="Bogema D.R."/>
        </authorList>
    </citation>
    <scope>NUCLEOTIDE SEQUENCE [LARGE SCALE GENOMIC DNA]</scope>
    <source>
        <strain evidence="11">ATCC PRA-425</strain>
    </source>
</reference>
<dbReference type="Pfam" id="PF00400">
    <property type="entry name" value="WD40"/>
    <property type="match status" value="1"/>
</dbReference>
<keyword evidence="12" id="KW-1185">Reference proteome</keyword>
<dbReference type="GO" id="GO:0005634">
    <property type="term" value="C:nucleus"/>
    <property type="evidence" value="ECO:0007669"/>
    <property type="project" value="UniProtKB-SubCell"/>
</dbReference>
<keyword evidence="2 6" id="KW-0853">WD repeat</keyword>
<dbReference type="PROSITE" id="PS50082">
    <property type="entry name" value="WD_REPEATS_2"/>
    <property type="match status" value="1"/>
</dbReference>
<dbReference type="SMART" id="SM00320">
    <property type="entry name" value="WD40"/>
    <property type="match status" value="6"/>
</dbReference>
<dbReference type="InterPro" id="IPR004000">
    <property type="entry name" value="Actin"/>
</dbReference>
<feature type="repeat" description="WD" evidence="6">
    <location>
        <begin position="346"/>
        <end position="388"/>
    </location>
</feature>
<dbReference type="Pfam" id="PF08154">
    <property type="entry name" value="NLE"/>
    <property type="match status" value="1"/>
</dbReference>
<organism evidence="11 12">
    <name type="scientific">Perkinsus chesapeaki</name>
    <name type="common">Clam parasite</name>
    <name type="synonym">Perkinsus andrewsi</name>
    <dbReference type="NCBI Taxonomy" id="330153"/>
    <lineage>
        <taxon>Eukaryota</taxon>
        <taxon>Sar</taxon>
        <taxon>Alveolata</taxon>
        <taxon>Perkinsozoa</taxon>
        <taxon>Perkinsea</taxon>
        <taxon>Perkinsida</taxon>
        <taxon>Perkinsidae</taxon>
        <taxon>Perkinsus</taxon>
    </lineage>
</organism>
<evidence type="ECO:0000256" key="3">
    <source>
        <dbReference type="ARBA" id="ARBA00022737"/>
    </source>
</evidence>
<feature type="region of interest" description="Disordered" evidence="8">
    <location>
        <begin position="1"/>
        <end position="21"/>
    </location>
</feature>
<evidence type="ECO:0000259" key="10">
    <source>
        <dbReference type="Pfam" id="PF08154"/>
    </source>
</evidence>
<dbReference type="OrthoDB" id="619536at2759"/>
<evidence type="ECO:0000256" key="7">
    <source>
        <dbReference type="RuleBase" id="RU000487"/>
    </source>
</evidence>
<comment type="similarity">
    <text evidence="7">Belongs to the actin family.</text>
</comment>
<evidence type="ECO:0000256" key="2">
    <source>
        <dbReference type="ARBA" id="ARBA00022574"/>
    </source>
</evidence>
<dbReference type="Pfam" id="PF06974">
    <property type="entry name" value="WS_DGAT_C"/>
    <property type="match status" value="1"/>
</dbReference>
<dbReference type="PROSITE" id="PS50294">
    <property type="entry name" value="WD_REPEATS_REGION"/>
    <property type="match status" value="1"/>
</dbReference>
<keyword evidence="3" id="KW-0677">Repeat</keyword>
<evidence type="ECO:0000256" key="5">
    <source>
        <dbReference type="ARBA" id="ARBA00049360"/>
    </source>
</evidence>
<comment type="catalytic activity">
    <reaction evidence="5">
        <text>ATP + H2O = ADP + phosphate + H(+)</text>
        <dbReference type="Rhea" id="RHEA:13065"/>
        <dbReference type="ChEBI" id="CHEBI:15377"/>
        <dbReference type="ChEBI" id="CHEBI:15378"/>
        <dbReference type="ChEBI" id="CHEBI:30616"/>
        <dbReference type="ChEBI" id="CHEBI:43474"/>
        <dbReference type="ChEBI" id="CHEBI:456216"/>
    </reaction>
</comment>
<dbReference type="Gene3D" id="3.30.420.40">
    <property type="match status" value="2"/>
</dbReference>